<dbReference type="InterPro" id="IPR022812">
    <property type="entry name" value="Dynamin"/>
</dbReference>
<organism evidence="5 6">
    <name type="scientific">Apiospora phragmitis</name>
    <dbReference type="NCBI Taxonomy" id="2905665"/>
    <lineage>
        <taxon>Eukaryota</taxon>
        <taxon>Fungi</taxon>
        <taxon>Dikarya</taxon>
        <taxon>Ascomycota</taxon>
        <taxon>Pezizomycotina</taxon>
        <taxon>Sordariomycetes</taxon>
        <taxon>Xylariomycetidae</taxon>
        <taxon>Amphisphaeriales</taxon>
        <taxon>Apiosporaceae</taxon>
        <taxon>Apiospora</taxon>
    </lineage>
</organism>
<sequence>MVLTTFRSGALDGLCSKERLDLMDSIDSLRSQGINHLVSLPQIIVCGDQSSGKSSVLEAISGVSFPVKSNLCTRFPTELVLRRTPQTSVSVSIVPHHTRSDSEKATLAAFHEELENFDGLASLIDNAKSAMGISTHGKAFAKDLLRIEISGPDRPISPSWTCLGLSIRRPRIRRRRAQTGTLGRFDGNPHSGCHHQARHSVPGSESESLYVSLARNQEVEFRLGWHVLKNLDSEADRGSLAQRDIQEAEFFSRGSWTELPDSVLGIDQLRSRLSKVLLNHITEELPSLIARPAQTTLHEQQAYLMGISEAYQRLVQSAVDGNWNDLFFDDAESSTGYTRRIRAVVQNLNEQFAKDLSTKGHRRHLTQSEETGSKGTAVPGRELPGLFHPLLVADLFRDQAGPWEELARRHIHATWMACQSFLQHAVTHLADAATSTAIMRKIVQPAMEKILAELNSKTKDILKPHQTIHPITYNHYFTDTIQNVRKEREQARVTRALHRYFKSVPLDTYYNSNVDISNLAKALVDDITEPDMHRFAASEALDHLMAYYKVAMKRFLDDVAVEAIEVVLMSALPSILSPVEVHKMAPDLVAHIAGEKGKIQAQRYQLVRQLEVLSRGAETCKQFAVNGLSVFENSAEDEEKEREHFDAIETKSAAGSESFKAVPEVEIPVNDSWPTTSKKSKKDKKKKKAVPIPEEWD</sequence>
<dbReference type="GeneID" id="92094447"/>
<feature type="domain" description="GED" evidence="4">
    <location>
        <begin position="537"/>
        <end position="628"/>
    </location>
</feature>
<evidence type="ECO:0000256" key="3">
    <source>
        <dbReference type="SAM" id="MobiDB-lite"/>
    </source>
</evidence>
<dbReference type="InterPro" id="IPR001401">
    <property type="entry name" value="Dynamin_GTPase"/>
</dbReference>
<gene>
    <name evidence="5" type="ORF">PG994_009975</name>
</gene>
<feature type="region of interest" description="Disordered" evidence="3">
    <location>
        <begin position="665"/>
        <end position="697"/>
    </location>
</feature>
<dbReference type="InterPro" id="IPR020850">
    <property type="entry name" value="GED_dom"/>
</dbReference>
<feature type="region of interest" description="Disordered" evidence="3">
    <location>
        <begin position="181"/>
        <end position="201"/>
    </location>
</feature>
<dbReference type="Proteomes" id="UP001480595">
    <property type="component" value="Unassembled WGS sequence"/>
</dbReference>
<dbReference type="InterPro" id="IPR045063">
    <property type="entry name" value="Dynamin_N"/>
</dbReference>
<evidence type="ECO:0000313" key="5">
    <source>
        <dbReference type="EMBL" id="KAK8048245.1"/>
    </source>
</evidence>
<dbReference type="Pfam" id="PF01031">
    <property type="entry name" value="Dynamin_M"/>
    <property type="match status" value="1"/>
</dbReference>
<keyword evidence="2" id="KW-0342">GTP-binding</keyword>
<dbReference type="InterPro" id="IPR000375">
    <property type="entry name" value="Dynamin_stalk"/>
</dbReference>
<dbReference type="PRINTS" id="PR00195">
    <property type="entry name" value="DYNAMIN"/>
</dbReference>
<proteinExistence type="predicted"/>
<name>A0ABR1TQV5_9PEZI</name>
<dbReference type="Pfam" id="PF00350">
    <property type="entry name" value="Dynamin_N"/>
    <property type="match status" value="1"/>
</dbReference>
<protein>
    <submittedName>
        <fullName evidence="5">Interferon-induced GTP-binding protein Mx</fullName>
    </submittedName>
</protein>
<dbReference type="RefSeq" id="XP_066710494.1">
    <property type="nucleotide sequence ID" value="XM_066861384.1"/>
</dbReference>
<evidence type="ECO:0000256" key="2">
    <source>
        <dbReference type="ARBA" id="ARBA00023134"/>
    </source>
</evidence>
<evidence type="ECO:0000259" key="4">
    <source>
        <dbReference type="PROSITE" id="PS51388"/>
    </source>
</evidence>
<evidence type="ECO:0000256" key="1">
    <source>
        <dbReference type="ARBA" id="ARBA00022741"/>
    </source>
</evidence>
<dbReference type="Gene3D" id="1.20.120.1240">
    <property type="entry name" value="Dynamin, middle domain"/>
    <property type="match status" value="1"/>
</dbReference>
<dbReference type="EMBL" id="JAQQWL010000011">
    <property type="protein sequence ID" value="KAK8048245.1"/>
    <property type="molecule type" value="Genomic_DNA"/>
</dbReference>
<dbReference type="InterPro" id="IPR027417">
    <property type="entry name" value="P-loop_NTPase"/>
</dbReference>
<comment type="caution">
    <text evidence="5">The sequence shown here is derived from an EMBL/GenBank/DDBJ whole genome shotgun (WGS) entry which is preliminary data.</text>
</comment>
<dbReference type="PROSITE" id="PS51388">
    <property type="entry name" value="GED"/>
    <property type="match status" value="1"/>
</dbReference>
<dbReference type="Gene3D" id="3.40.50.300">
    <property type="entry name" value="P-loop containing nucleotide triphosphate hydrolases"/>
    <property type="match status" value="2"/>
</dbReference>
<evidence type="ECO:0000313" key="6">
    <source>
        <dbReference type="Proteomes" id="UP001480595"/>
    </source>
</evidence>
<reference evidence="5 6" key="1">
    <citation type="submission" date="2023-01" db="EMBL/GenBank/DDBJ databases">
        <title>Analysis of 21 Apiospora genomes using comparative genomics revels a genus with tremendous synthesis potential of carbohydrate active enzymes and secondary metabolites.</title>
        <authorList>
            <person name="Sorensen T."/>
        </authorList>
    </citation>
    <scope>NUCLEOTIDE SEQUENCE [LARGE SCALE GENOMIC DNA]</scope>
    <source>
        <strain evidence="5 6">CBS 135458</strain>
    </source>
</reference>
<dbReference type="SUPFAM" id="SSF52540">
    <property type="entry name" value="P-loop containing nucleoside triphosphate hydrolases"/>
    <property type="match status" value="1"/>
</dbReference>
<keyword evidence="6" id="KW-1185">Reference proteome</keyword>
<dbReference type="SMART" id="SM00053">
    <property type="entry name" value="DYNc"/>
    <property type="match status" value="1"/>
</dbReference>
<feature type="region of interest" description="Disordered" evidence="3">
    <location>
        <begin position="358"/>
        <end position="379"/>
    </location>
</feature>
<feature type="compositionally biased region" description="Basic residues" evidence="3">
    <location>
        <begin position="678"/>
        <end position="689"/>
    </location>
</feature>
<dbReference type="PANTHER" id="PTHR11566">
    <property type="entry name" value="DYNAMIN"/>
    <property type="match status" value="1"/>
</dbReference>
<dbReference type="PANTHER" id="PTHR11566:SF21">
    <property type="entry name" value="DYNAMIN RELATED PROTEIN 1, ISOFORM A"/>
    <property type="match status" value="1"/>
</dbReference>
<keyword evidence="1" id="KW-0547">Nucleotide-binding</keyword>
<accession>A0ABR1TQV5</accession>